<dbReference type="Pfam" id="PF00072">
    <property type="entry name" value="Response_reg"/>
    <property type="match status" value="1"/>
</dbReference>
<keyword evidence="15" id="KW-1185">Reference proteome</keyword>
<evidence type="ECO:0000313" key="14">
    <source>
        <dbReference type="EMBL" id="EFL50904.1"/>
    </source>
</evidence>
<dbReference type="SMART" id="SM00448">
    <property type="entry name" value="REC"/>
    <property type="match status" value="1"/>
</dbReference>
<protein>
    <recommendedName>
        <fullName evidence="2">histidine kinase</fullName>
        <ecNumber evidence="2">2.7.13.3</ecNumber>
    </recommendedName>
</protein>
<feature type="coiled-coil region" evidence="9">
    <location>
        <begin position="117"/>
        <end position="144"/>
    </location>
</feature>
<evidence type="ECO:0000256" key="9">
    <source>
        <dbReference type="SAM" id="Coils"/>
    </source>
</evidence>
<dbReference type="RefSeq" id="WP_005993958.1">
    <property type="nucleotide sequence ID" value="NZ_AECZ01000014.1"/>
</dbReference>
<dbReference type="SMART" id="SM00091">
    <property type="entry name" value="PAS"/>
    <property type="match status" value="1"/>
</dbReference>
<evidence type="ECO:0000256" key="6">
    <source>
        <dbReference type="ARBA" id="ARBA00023125"/>
    </source>
</evidence>
<dbReference type="GO" id="GO:0006355">
    <property type="term" value="P:regulation of DNA-templated transcription"/>
    <property type="evidence" value="ECO:0007669"/>
    <property type="project" value="TreeGrafter"/>
</dbReference>
<dbReference type="OrthoDB" id="9805967at2"/>
<dbReference type="InterPro" id="IPR035965">
    <property type="entry name" value="PAS-like_dom_sf"/>
</dbReference>
<keyword evidence="3 8" id="KW-0597">Phosphoprotein</keyword>
<dbReference type="EC" id="2.7.13.3" evidence="2"/>
<comment type="caution">
    <text evidence="14">The sequence shown here is derived from an EMBL/GenBank/DDBJ whole genome shotgun (WGS) entry which is preliminary data.</text>
</comment>
<dbReference type="InterPro" id="IPR036097">
    <property type="entry name" value="HisK_dim/P_sf"/>
</dbReference>
<keyword evidence="4" id="KW-0902">Two-component regulatory system</keyword>
<dbReference type="NCBIfam" id="TIGR00229">
    <property type="entry name" value="sensory_box"/>
    <property type="match status" value="1"/>
</dbReference>
<evidence type="ECO:0000313" key="15">
    <source>
        <dbReference type="Proteomes" id="UP000006250"/>
    </source>
</evidence>
<dbReference type="Gene3D" id="1.10.287.130">
    <property type="match status" value="1"/>
</dbReference>
<evidence type="ECO:0000256" key="10">
    <source>
        <dbReference type="SAM" id="MobiDB-lite"/>
    </source>
</evidence>
<keyword evidence="6" id="KW-0238">DNA-binding</keyword>
<dbReference type="GO" id="GO:0000976">
    <property type="term" value="F:transcription cis-regulatory region binding"/>
    <property type="evidence" value="ECO:0007669"/>
    <property type="project" value="TreeGrafter"/>
</dbReference>
<keyword evidence="9" id="KW-0175">Coiled coil</keyword>
<evidence type="ECO:0000256" key="5">
    <source>
        <dbReference type="ARBA" id="ARBA00023015"/>
    </source>
</evidence>
<dbReference type="SUPFAM" id="SSF55785">
    <property type="entry name" value="PYP-like sensor domain (PAS domain)"/>
    <property type="match status" value="1"/>
</dbReference>
<evidence type="ECO:0000256" key="8">
    <source>
        <dbReference type="PROSITE-ProRule" id="PRU00169"/>
    </source>
</evidence>
<accession>E1JXC7</accession>
<dbReference type="Pfam" id="PF08447">
    <property type="entry name" value="PAS_3"/>
    <property type="match status" value="1"/>
</dbReference>
<dbReference type="CDD" id="cd17555">
    <property type="entry name" value="REC_RssB-like"/>
    <property type="match status" value="1"/>
</dbReference>
<evidence type="ECO:0000256" key="4">
    <source>
        <dbReference type="ARBA" id="ARBA00023012"/>
    </source>
</evidence>
<dbReference type="CDD" id="cd00130">
    <property type="entry name" value="PAS"/>
    <property type="match status" value="1"/>
</dbReference>
<dbReference type="Gene3D" id="3.30.450.20">
    <property type="entry name" value="PAS domain"/>
    <property type="match status" value="1"/>
</dbReference>
<reference evidence="14 15" key="1">
    <citation type="submission" date="2010-08" db="EMBL/GenBank/DDBJ databases">
        <title>The draft genome of Desulfovibrio fructosovorans JJ.</title>
        <authorList>
            <consortium name="US DOE Joint Genome Institute (JGI-PGF)"/>
            <person name="Lucas S."/>
            <person name="Copeland A."/>
            <person name="Lapidus A."/>
            <person name="Cheng J.-F."/>
            <person name="Bruce D."/>
            <person name="Goodwin L."/>
            <person name="Pitluck S."/>
            <person name="Land M.L."/>
            <person name="Hauser L."/>
            <person name="Chang Y.-J."/>
            <person name="Jeffries C."/>
            <person name="Wall J.D."/>
            <person name="Stahl D.A."/>
            <person name="Arkin A.P."/>
            <person name="Dehal P."/>
            <person name="Stolyar S.M."/>
            <person name="Hazen T.C."/>
            <person name="Woyke T.J."/>
        </authorList>
    </citation>
    <scope>NUCLEOTIDE SEQUENCE [LARGE SCALE GENOMIC DNA]</scope>
    <source>
        <strain evidence="14 15">JJ</strain>
    </source>
</reference>
<dbReference type="PROSITE" id="PS50109">
    <property type="entry name" value="HIS_KIN"/>
    <property type="match status" value="1"/>
</dbReference>
<dbReference type="AlphaFoldDB" id="E1JXC7"/>
<proteinExistence type="predicted"/>
<dbReference type="Gene3D" id="3.40.50.2300">
    <property type="match status" value="1"/>
</dbReference>
<dbReference type="GO" id="GO:0005829">
    <property type="term" value="C:cytosol"/>
    <property type="evidence" value="ECO:0007669"/>
    <property type="project" value="TreeGrafter"/>
</dbReference>
<dbReference type="SUPFAM" id="SSF52172">
    <property type="entry name" value="CheY-like"/>
    <property type="match status" value="1"/>
</dbReference>
<keyword evidence="14" id="KW-0808">Transferase</keyword>
<evidence type="ECO:0000256" key="2">
    <source>
        <dbReference type="ARBA" id="ARBA00012438"/>
    </source>
</evidence>
<gene>
    <name evidence="14" type="ORF">DesfrDRAFT_2276</name>
</gene>
<evidence type="ECO:0000259" key="13">
    <source>
        <dbReference type="PROSITE" id="PS50112"/>
    </source>
</evidence>
<dbReference type="PANTHER" id="PTHR48111:SF1">
    <property type="entry name" value="TWO-COMPONENT RESPONSE REGULATOR ORR33"/>
    <property type="match status" value="1"/>
</dbReference>
<dbReference type="eggNOG" id="COG0745">
    <property type="taxonomic scope" value="Bacteria"/>
</dbReference>
<name>E1JXC7_SOLFR</name>
<dbReference type="InterPro" id="IPR001789">
    <property type="entry name" value="Sig_transdc_resp-reg_receiver"/>
</dbReference>
<dbReference type="Gene3D" id="3.30.565.10">
    <property type="entry name" value="Histidine kinase-like ATPase, C-terminal domain"/>
    <property type="match status" value="1"/>
</dbReference>
<dbReference type="GO" id="GO:0000156">
    <property type="term" value="F:phosphorelay response regulator activity"/>
    <property type="evidence" value="ECO:0007669"/>
    <property type="project" value="TreeGrafter"/>
</dbReference>
<comment type="catalytic activity">
    <reaction evidence="1">
        <text>ATP + protein L-histidine = ADP + protein N-phospho-L-histidine.</text>
        <dbReference type="EC" id="2.7.13.3"/>
    </reaction>
</comment>
<keyword evidence="5" id="KW-0805">Transcription regulation</keyword>
<dbReference type="SUPFAM" id="SSF47384">
    <property type="entry name" value="Homodimeric domain of signal transducing histidine kinase"/>
    <property type="match status" value="1"/>
</dbReference>
<evidence type="ECO:0000256" key="3">
    <source>
        <dbReference type="ARBA" id="ARBA00022553"/>
    </source>
</evidence>
<keyword evidence="14" id="KW-0418">Kinase</keyword>
<feature type="domain" description="Histidine kinase" evidence="11">
    <location>
        <begin position="277"/>
        <end position="476"/>
    </location>
</feature>
<feature type="region of interest" description="Disordered" evidence="10">
    <location>
        <begin position="479"/>
        <end position="499"/>
    </location>
</feature>
<evidence type="ECO:0000259" key="12">
    <source>
        <dbReference type="PROSITE" id="PS50110"/>
    </source>
</evidence>
<dbReference type="InterPro" id="IPR011006">
    <property type="entry name" value="CheY-like_superfamily"/>
</dbReference>
<dbReference type="InterPro" id="IPR049510">
    <property type="entry name" value="RssB-like_REC"/>
</dbReference>
<dbReference type="PROSITE" id="PS50110">
    <property type="entry name" value="RESPONSE_REGULATORY"/>
    <property type="match status" value="1"/>
</dbReference>
<dbReference type="InterPro" id="IPR000014">
    <property type="entry name" value="PAS"/>
</dbReference>
<dbReference type="CDD" id="cd00082">
    <property type="entry name" value="HisKA"/>
    <property type="match status" value="1"/>
</dbReference>
<dbReference type="InterPro" id="IPR036890">
    <property type="entry name" value="HATPase_C_sf"/>
</dbReference>
<feature type="domain" description="Response regulatory" evidence="12">
    <location>
        <begin position="7"/>
        <end position="121"/>
    </location>
</feature>
<dbReference type="SUPFAM" id="SSF55874">
    <property type="entry name" value="ATPase domain of HSP90 chaperone/DNA topoisomerase II/histidine kinase"/>
    <property type="match status" value="1"/>
</dbReference>
<feature type="domain" description="PAS" evidence="13">
    <location>
        <begin position="134"/>
        <end position="206"/>
    </location>
</feature>
<dbReference type="PANTHER" id="PTHR48111">
    <property type="entry name" value="REGULATOR OF RPOS"/>
    <property type="match status" value="1"/>
</dbReference>
<organism evidence="14 15">
    <name type="scientific">Solidesulfovibrio fructosivorans JJ]</name>
    <dbReference type="NCBI Taxonomy" id="596151"/>
    <lineage>
        <taxon>Bacteria</taxon>
        <taxon>Pseudomonadati</taxon>
        <taxon>Thermodesulfobacteriota</taxon>
        <taxon>Desulfovibrionia</taxon>
        <taxon>Desulfovibrionales</taxon>
        <taxon>Desulfovibrionaceae</taxon>
        <taxon>Solidesulfovibrio</taxon>
    </lineage>
</organism>
<dbReference type="GO" id="GO:0032993">
    <property type="term" value="C:protein-DNA complex"/>
    <property type="evidence" value="ECO:0007669"/>
    <property type="project" value="TreeGrafter"/>
</dbReference>
<evidence type="ECO:0000259" key="11">
    <source>
        <dbReference type="PROSITE" id="PS50109"/>
    </source>
</evidence>
<dbReference type="EMBL" id="AECZ01000014">
    <property type="protein sequence ID" value="EFL50904.1"/>
    <property type="molecule type" value="Genomic_DNA"/>
</dbReference>
<dbReference type="eggNOG" id="COG3852">
    <property type="taxonomic scope" value="Bacteria"/>
</dbReference>
<dbReference type="PROSITE" id="PS50112">
    <property type="entry name" value="PAS"/>
    <property type="match status" value="1"/>
</dbReference>
<sequence length="499" mass="54751">MSAHKPTLLTIDDEAMIRETIAAYMENRGFVVYEAPDGRRGLEVFRDKRPDLVLVDLRMPEMDGLEVLACLHEIAPDTPAIVVSGTGVLRDAVEAVRRGAWDYITKPIQDMAVLALAVDKALERADLKRAVRQAEQRYTSLVQNIPLLIFGLTRGLRLEFVNRGCRTLLGYTREEALAEPDWLLGRIDPELRDWVRGEFEACLDDCSLSFSRQCKLLHKDGRVVYGVLKSIPVSDCAGHGPRQRVEGCIMDIGDRMLLEKVLVQKEKIHTLGAIAAEVAHEIRNPLMAIGGFAKRLTRKMPELTEAGIILEEAGRLERFLNRIRDYLNPVRQHPEAVVMADVVRDCLALLAPELTGVGVTPSLDLAAAEVVVREDPDILSQVVINLIRFTLAALPPRGGMWLTARSGDGFVHLEIGGDQAHPVADAEKVFLPFDAGGETIGLPVCFRLMRSMGGALRFEQQGGKGRFVMSVLTAEARQAAGNGRGAADGDEGDAVTSGQ</sequence>
<dbReference type="InterPro" id="IPR039420">
    <property type="entry name" value="WalR-like"/>
</dbReference>
<dbReference type="Pfam" id="PF00512">
    <property type="entry name" value="HisKA"/>
    <property type="match status" value="1"/>
</dbReference>
<feature type="modified residue" description="4-aspartylphosphate" evidence="8">
    <location>
        <position position="56"/>
    </location>
</feature>
<keyword evidence="7" id="KW-0804">Transcription</keyword>
<evidence type="ECO:0000256" key="7">
    <source>
        <dbReference type="ARBA" id="ARBA00023163"/>
    </source>
</evidence>
<dbReference type="InterPro" id="IPR013655">
    <property type="entry name" value="PAS_fold_3"/>
</dbReference>
<dbReference type="InterPro" id="IPR005467">
    <property type="entry name" value="His_kinase_dom"/>
</dbReference>
<dbReference type="InterPro" id="IPR003661">
    <property type="entry name" value="HisK_dim/P_dom"/>
</dbReference>
<evidence type="ECO:0000256" key="1">
    <source>
        <dbReference type="ARBA" id="ARBA00000085"/>
    </source>
</evidence>
<dbReference type="STRING" id="596151.DesfrDRAFT_2276"/>
<dbReference type="Proteomes" id="UP000006250">
    <property type="component" value="Unassembled WGS sequence"/>
</dbReference>
<dbReference type="GO" id="GO:0000155">
    <property type="term" value="F:phosphorelay sensor kinase activity"/>
    <property type="evidence" value="ECO:0007669"/>
    <property type="project" value="InterPro"/>
</dbReference>
<dbReference type="SMART" id="SM00388">
    <property type="entry name" value="HisKA"/>
    <property type="match status" value="1"/>
</dbReference>